<evidence type="ECO:0000313" key="2">
    <source>
        <dbReference type="EMBL" id="TLU97296.1"/>
    </source>
</evidence>
<dbReference type="OrthoDB" id="980859at2"/>
<dbReference type="Proteomes" id="UP000306402">
    <property type="component" value="Unassembled WGS sequence"/>
</dbReference>
<accession>A0A5R9KMN4</accession>
<keyword evidence="1" id="KW-0732">Signal</keyword>
<reference evidence="2 3" key="1">
    <citation type="submission" date="2019-05" db="EMBL/GenBank/DDBJ databases">
        <authorList>
            <person name="Qu J.-H."/>
        </authorList>
    </citation>
    <scope>NUCLEOTIDE SEQUENCE [LARGE SCALE GENOMIC DNA]</scope>
    <source>
        <strain evidence="2 3">T17</strain>
    </source>
</reference>
<feature type="chain" id="PRO_5024398173" evidence="1">
    <location>
        <begin position="23"/>
        <end position="206"/>
    </location>
</feature>
<dbReference type="EMBL" id="VCEJ01000010">
    <property type="protein sequence ID" value="TLU97296.1"/>
    <property type="molecule type" value="Genomic_DNA"/>
</dbReference>
<evidence type="ECO:0000313" key="3">
    <source>
        <dbReference type="Proteomes" id="UP000306402"/>
    </source>
</evidence>
<dbReference type="RefSeq" id="WP_138368530.1">
    <property type="nucleotide sequence ID" value="NZ_VCEJ01000010.1"/>
</dbReference>
<proteinExistence type="predicted"/>
<feature type="signal peptide" evidence="1">
    <location>
        <begin position="1"/>
        <end position="22"/>
    </location>
</feature>
<dbReference type="InterPro" id="IPR011473">
    <property type="entry name" value="DUF1579"/>
</dbReference>
<keyword evidence="3" id="KW-1185">Reference proteome</keyword>
<dbReference type="AlphaFoldDB" id="A0A5R9KMN4"/>
<comment type="caution">
    <text evidence="2">The sequence shown here is derived from an EMBL/GenBank/DDBJ whole genome shotgun (WGS) entry which is preliminary data.</text>
</comment>
<organism evidence="2 3">
    <name type="scientific">Dyadobacter luticola</name>
    <dbReference type="NCBI Taxonomy" id="1979387"/>
    <lineage>
        <taxon>Bacteria</taxon>
        <taxon>Pseudomonadati</taxon>
        <taxon>Bacteroidota</taxon>
        <taxon>Cytophagia</taxon>
        <taxon>Cytophagales</taxon>
        <taxon>Spirosomataceae</taxon>
        <taxon>Dyadobacter</taxon>
    </lineage>
</organism>
<protein>
    <submittedName>
        <fullName evidence="2">DUF1579 domain-containing protein</fullName>
    </submittedName>
</protein>
<gene>
    <name evidence="2" type="ORF">FEN17_26915</name>
</gene>
<evidence type="ECO:0000256" key="1">
    <source>
        <dbReference type="SAM" id="SignalP"/>
    </source>
</evidence>
<sequence length="206" mass="23263">MTKSISLAILTFFSAATFHGFAQTKPAKDTVQNKKEEVMNQLIDYSRPGANHAILGKLAGNWAFQDKNLPFVKGTITRKPIYEGRFYVVEVTGGKLQIPIANGQMKLENYQEMEVEGYDNVKKAFISSSINNHIGSNIDIQVGSYDPSGSVFTYEWESELQPGFKIRKQRVLQIVDDSHYTETYYEEQNGTKKITRSLEYSRAAGN</sequence>
<dbReference type="Pfam" id="PF07617">
    <property type="entry name" value="DUF1579"/>
    <property type="match status" value="1"/>
</dbReference>
<name>A0A5R9KMN4_9BACT</name>